<organism evidence="1">
    <name type="scientific">uncultured Caudovirales phage</name>
    <dbReference type="NCBI Taxonomy" id="2100421"/>
    <lineage>
        <taxon>Viruses</taxon>
        <taxon>Duplodnaviria</taxon>
        <taxon>Heunggongvirae</taxon>
        <taxon>Uroviricota</taxon>
        <taxon>Caudoviricetes</taxon>
        <taxon>Peduoviridae</taxon>
        <taxon>Maltschvirus</taxon>
        <taxon>Maltschvirus maltsch</taxon>
    </lineage>
</organism>
<reference evidence="1" key="1">
    <citation type="submission" date="2020-05" db="EMBL/GenBank/DDBJ databases">
        <authorList>
            <person name="Chiriac C."/>
            <person name="Salcher M."/>
            <person name="Ghai R."/>
            <person name="Kavagutti S V."/>
        </authorList>
    </citation>
    <scope>NUCLEOTIDE SEQUENCE</scope>
</reference>
<evidence type="ECO:0000313" key="4">
    <source>
        <dbReference type="EMBL" id="CAB4215880.1"/>
    </source>
</evidence>
<proteinExistence type="predicted"/>
<evidence type="ECO:0000313" key="3">
    <source>
        <dbReference type="EMBL" id="CAB4192540.1"/>
    </source>
</evidence>
<dbReference type="EMBL" id="LR797191">
    <property type="protein sequence ID" value="CAB4192540.1"/>
    <property type="molecule type" value="Genomic_DNA"/>
</dbReference>
<dbReference type="EMBL" id="LR797432">
    <property type="protein sequence ID" value="CAB4215880.1"/>
    <property type="molecule type" value="Genomic_DNA"/>
</dbReference>
<dbReference type="EMBL" id="LR797134">
    <property type="protein sequence ID" value="CAB4189446.1"/>
    <property type="molecule type" value="Genomic_DNA"/>
</dbReference>
<evidence type="ECO:0000313" key="2">
    <source>
        <dbReference type="EMBL" id="CAB4189446.1"/>
    </source>
</evidence>
<name>A0A6J5Q4G0_9CAUD</name>
<sequence length="248" mass="25178">MAKQSSLGSAFFAGIYDISGDVGSIGTIETTRAALDVTGIDKSALERITGRRDGTMSFNAFFNTAAGQEHIALSALLRTDLQASVFIGSTVGDAAASVLGKQLTYSQALGADGSLVNASSVAGNGNGLGVEWGEMLTTGKQSFATGTVNGTSIDLGSASTAFGAAAYLHVFTMPSGTATFAVQDSTDNITFNNVTGMAFTGATGPTTQRVQGAIGATVLRYVRIQGTGVHGTSLIAVNFVRYTESSAA</sequence>
<protein>
    <submittedName>
        <fullName evidence="1">Uncharacterized protein</fullName>
    </submittedName>
</protein>
<evidence type="ECO:0000313" key="1">
    <source>
        <dbReference type="EMBL" id="CAB4179099.1"/>
    </source>
</evidence>
<accession>A0A6J5Q4G0</accession>
<gene>
    <name evidence="1" type="ORF">UFOVP1028_36</name>
    <name evidence="2" type="ORF">UFOVP1187_29</name>
    <name evidence="3" type="ORF">UFOVP1235_46</name>
    <name evidence="4" type="ORF">UFOVP1488_29</name>
</gene>
<dbReference type="EMBL" id="LR796973">
    <property type="protein sequence ID" value="CAB4179099.1"/>
    <property type="molecule type" value="Genomic_DNA"/>
</dbReference>